<evidence type="ECO:0000256" key="1">
    <source>
        <dbReference type="SAM" id="MobiDB-lite"/>
    </source>
</evidence>
<gene>
    <name evidence="2" type="ORF">SSLN_LOCUS13267</name>
</gene>
<feature type="region of interest" description="Disordered" evidence="1">
    <location>
        <begin position="83"/>
        <end position="103"/>
    </location>
</feature>
<reference evidence="4" key="1">
    <citation type="submission" date="2016-06" db="UniProtKB">
        <authorList>
            <consortium name="WormBaseParasite"/>
        </authorList>
    </citation>
    <scope>IDENTIFICATION</scope>
</reference>
<dbReference type="WBParaSite" id="SSLN_0001377001-mRNA-1">
    <property type="protein sequence ID" value="SSLN_0001377001-mRNA-1"/>
    <property type="gene ID" value="SSLN_0001377001"/>
</dbReference>
<evidence type="ECO:0000313" key="2">
    <source>
        <dbReference type="EMBL" id="VDL99652.1"/>
    </source>
</evidence>
<dbReference type="OrthoDB" id="10627844at2759"/>
<feature type="compositionally biased region" description="Polar residues" evidence="1">
    <location>
        <begin position="83"/>
        <end position="95"/>
    </location>
</feature>
<feature type="compositionally biased region" description="Basic and acidic residues" evidence="1">
    <location>
        <begin position="16"/>
        <end position="25"/>
    </location>
</feature>
<evidence type="ECO:0000313" key="3">
    <source>
        <dbReference type="Proteomes" id="UP000275846"/>
    </source>
</evidence>
<reference evidence="2 3" key="2">
    <citation type="submission" date="2018-11" db="EMBL/GenBank/DDBJ databases">
        <authorList>
            <consortium name="Pathogen Informatics"/>
        </authorList>
    </citation>
    <scope>NUCLEOTIDE SEQUENCE [LARGE SCALE GENOMIC DNA]</scope>
    <source>
        <strain evidence="2 3">NST_G2</strain>
    </source>
</reference>
<proteinExistence type="predicted"/>
<feature type="compositionally biased region" description="Acidic residues" evidence="1">
    <location>
        <begin position="26"/>
        <end position="35"/>
    </location>
</feature>
<feature type="region of interest" description="Disordered" evidence="1">
    <location>
        <begin position="128"/>
        <end position="213"/>
    </location>
</feature>
<protein>
    <submittedName>
        <fullName evidence="2 4">Uncharacterized protein</fullName>
    </submittedName>
</protein>
<sequence length="303" mass="33837">MILNSAASRPSMLSKVECDTHRSVNVEDDADDEDSPSAFLTELPSGISQCLNSPRSQISTSRTVDLTDKEDVIAKDTSALTRTTKESLSSVTPESWSERKPQVVEAEENSVRADFSEEIEDCRLVDLESEGLEKRTPTPKSPFLTNSSSSRIRSHSNKLVPWNQLVTPHPSVISDSSGDANRTENTRPPVRGADGASQTVGRRQRPEAGTIPPIRESVSPLVRDRIRLMETTKRRVRQRTALVCRRQVQQQQDIAPPPQRMLQRSWTELQFQPTHWPLGPKAASVDVGKQSLDLNFPVVWHIT</sequence>
<dbReference type="AlphaFoldDB" id="A0A183T9W9"/>
<feature type="region of interest" description="Disordered" evidence="1">
    <location>
        <begin position="1"/>
        <end position="36"/>
    </location>
</feature>
<organism evidence="4">
    <name type="scientific">Schistocephalus solidus</name>
    <name type="common">Tapeworm</name>
    <dbReference type="NCBI Taxonomy" id="70667"/>
    <lineage>
        <taxon>Eukaryota</taxon>
        <taxon>Metazoa</taxon>
        <taxon>Spiralia</taxon>
        <taxon>Lophotrochozoa</taxon>
        <taxon>Platyhelminthes</taxon>
        <taxon>Cestoda</taxon>
        <taxon>Eucestoda</taxon>
        <taxon>Diphyllobothriidea</taxon>
        <taxon>Diphyllobothriidae</taxon>
        <taxon>Schistocephalus</taxon>
    </lineage>
</organism>
<keyword evidence="3" id="KW-1185">Reference proteome</keyword>
<dbReference type="EMBL" id="UYSU01037947">
    <property type="protein sequence ID" value="VDL99652.1"/>
    <property type="molecule type" value="Genomic_DNA"/>
</dbReference>
<dbReference type="Proteomes" id="UP000275846">
    <property type="component" value="Unassembled WGS sequence"/>
</dbReference>
<name>A0A183T9W9_SCHSO</name>
<accession>A0A183T9W9</accession>
<evidence type="ECO:0000313" key="4">
    <source>
        <dbReference type="WBParaSite" id="SSLN_0001377001-mRNA-1"/>
    </source>
</evidence>